<protein>
    <submittedName>
        <fullName evidence="2">Cupin domain-containing protein</fullName>
    </submittedName>
</protein>
<name>A0A3A3FYP9_9BURK</name>
<keyword evidence="3" id="KW-1185">Reference proteome</keyword>
<accession>A0A3A3FYP9</accession>
<organism evidence="2 3">
    <name type="scientific">Noviherbaspirillum saxi</name>
    <dbReference type="NCBI Taxonomy" id="2320863"/>
    <lineage>
        <taxon>Bacteria</taxon>
        <taxon>Pseudomonadati</taxon>
        <taxon>Pseudomonadota</taxon>
        <taxon>Betaproteobacteria</taxon>
        <taxon>Burkholderiales</taxon>
        <taxon>Oxalobacteraceae</taxon>
        <taxon>Noviherbaspirillum</taxon>
    </lineage>
</organism>
<feature type="domain" description="Cupin type-2" evidence="1">
    <location>
        <begin position="47"/>
        <end position="106"/>
    </location>
</feature>
<evidence type="ECO:0000259" key="1">
    <source>
        <dbReference type="Pfam" id="PF07883"/>
    </source>
</evidence>
<sequence length="113" mass="12899">MNINNLYHGLPSALPAEMIETLAGNNHVRIERIVSRGHCSPPGFWYEQAENEWVIVLKGQARLRFERGDRVLLLNAGDHVDIPAGERHRVDWTIDDGTDTVWLAVFYPEPPQQ</sequence>
<dbReference type="Gene3D" id="2.60.120.10">
    <property type="entry name" value="Jelly Rolls"/>
    <property type="match status" value="1"/>
</dbReference>
<dbReference type="CDD" id="cd06981">
    <property type="entry name" value="cupin_reut_a1446"/>
    <property type="match status" value="1"/>
</dbReference>
<dbReference type="AlphaFoldDB" id="A0A3A3FYP9"/>
<evidence type="ECO:0000313" key="2">
    <source>
        <dbReference type="EMBL" id="RJF99818.1"/>
    </source>
</evidence>
<dbReference type="SUPFAM" id="SSF51182">
    <property type="entry name" value="RmlC-like cupins"/>
    <property type="match status" value="1"/>
</dbReference>
<dbReference type="InterPro" id="IPR013096">
    <property type="entry name" value="Cupin_2"/>
</dbReference>
<gene>
    <name evidence="2" type="ORF">D3871_15780</name>
</gene>
<proteinExistence type="predicted"/>
<dbReference type="RefSeq" id="WP_119769763.1">
    <property type="nucleotide sequence ID" value="NZ_QYUO01000001.1"/>
</dbReference>
<reference evidence="3" key="1">
    <citation type="submission" date="2018-09" db="EMBL/GenBank/DDBJ databases">
        <authorList>
            <person name="Zhu H."/>
        </authorList>
    </citation>
    <scope>NUCLEOTIDE SEQUENCE [LARGE SCALE GENOMIC DNA]</scope>
    <source>
        <strain evidence="3">K1R23-30</strain>
    </source>
</reference>
<dbReference type="Pfam" id="PF07883">
    <property type="entry name" value="Cupin_2"/>
    <property type="match status" value="1"/>
</dbReference>
<dbReference type="Proteomes" id="UP000265955">
    <property type="component" value="Unassembled WGS sequence"/>
</dbReference>
<comment type="caution">
    <text evidence="2">The sequence shown here is derived from an EMBL/GenBank/DDBJ whole genome shotgun (WGS) entry which is preliminary data.</text>
</comment>
<evidence type="ECO:0000313" key="3">
    <source>
        <dbReference type="Proteomes" id="UP000265955"/>
    </source>
</evidence>
<dbReference type="InterPro" id="IPR014710">
    <property type="entry name" value="RmlC-like_jellyroll"/>
</dbReference>
<dbReference type="OrthoDB" id="9798585at2"/>
<dbReference type="InterPro" id="IPR011051">
    <property type="entry name" value="RmlC_Cupin_sf"/>
</dbReference>
<dbReference type="EMBL" id="QYUO01000001">
    <property type="protein sequence ID" value="RJF99818.1"/>
    <property type="molecule type" value="Genomic_DNA"/>
</dbReference>